<evidence type="ECO:0008006" key="3">
    <source>
        <dbReference type="Google" id="ProtNLM"/>
    </source>
</evidence>
<dbReference type="GO" id="GO:0005886">
    <property type="term" value="C:plasma membrane"/>
    <property type="evidence" value="ECO:0007669"/>
    <property type="project" value="TreeGrafter"/>
</dbReference>
<evidence type="ECO:0000256" key="1">
    <source>
        <dbReference type="SAM" id="Phobius"/>
    </source>
</evidence>
<evidence type="ECO:0000313" key="2">
    <source>
        <dbReference type="EMBL" id="SVD40698.1"/>
    </source>
</evidence>
<dbReference type="Pfam" id="PF13593">
    <property type="entry name" value="SBF_like"/>
    <property type="match status" value="1"/>
</dbReference>
<sequence>MRVFPKGQGFTVGLLGALALAWLWPEGGKAGGVLWADDTTKAAVVIIFLLQGLNLPLGQLRRGLGDWRLHLFVQLFGFVVFPLATWCLVVTGILPGGWAPGFLFLAVLPTTISTAIVY</sequence>
<gene>
    <name evidence="2" type="ORF">METZ01_LOCUS393552</name>
</gene>
<proteinExistence type="predicted"/>
<dbReference type="Gene3D" id="1.20.1530.20">
    <property type="match status" value="1"/>
</dbReference>
<dbReference type="InterPro" id="IPR016833">
    <property type="entry name" value="Put_Na-Bile_cotransptr"/>
</dbReference>
<accession>A0A382V448</accession>
<protein>
    <recommendedName>
        <fullName evidence="3">Cation/H+ exchanger domain-containing protein</fullName>
    </recommendedName>
</protein>
<feature type="transmembrane region" description="Helical" evidence="1">
    <location>
        <begin position="97"/>
        <end position="117"/>
    </location>
</feature>
<feature type="transmembrane region" description="Helical" evidence="1">
    <location>
        <begin position="69"/>
        <end position="91"/>
    </location>
</feature>
<organism evidence="2">
    <name type="scientific">marine metagenome</name>
    <dbReference type="NCBI Taxonomy" id="408172"/>
    <lineage>
        <taxon>unclassified sequences</taxon>
        <taxon>metagenomes</taxon>
        <taxon>ecological metagenomes</taxon>
    </lineage>
</organism>
<dbReference type="AlphaFoldDB" id="A0A382V448"/>
<dbReference type="InterPro" id="IPR038770">
    <property type="entry name" value="Na+/solute_symporter_sf"/>
</dbReference>
<keyword evidence="1" id="KW-0472">Membrane</keyword>
<dbReference type="PANTHER" id="PTHR18640:SF5">
    <property type="entry name" value="SODIUM_BILE ACID COTRANSPORTER 7"/>
    <property type="match status" value="1"/>
</dbReference>
<dbReference type="EMBL" id="UINC01148673">
    <property type="protein sequence ID" value="SVD40698.1"/>
    <property type="molecule type" value="Genomic_DNA"/>
</dbReference>
<keyword evidence="1" id="KW-0812">Transmembrane</keyword>
<name>A0A382V448_9ZZZZ</name>
<keyword evidence="1" id="KW-1133">Transmembrane helix</keyword>
<dbReference type="PANTHER" id="PTHR18640">
    <property type="entry name" value="SOLUTE CARRIER FAMILY 10 MEMBER 7"/>
    <property type="match status" value="1"/>
</dbReference>
<reference evidence="2" key="1">
    <citation type="submission" date="2018-05" db="EMBL/GenBank/DDBJ databases">
        <authorList>
            <person name="Lanie J.A."/>
            <person name="Ng W.-L."/>
            <person name="Kazmierczak K.M."/>
            <person name="Andrzejewski T.M."/>
            <person name="Davidsen T.M."/>
            <person name="Wayne K.J."/>
            <person name="Tettelin H."/>
            <person name="Glass J.I."/>
            <person name="Rusch D."/>
            <person name="Podicherti R."/>
            <person name="Tsui H.-C.T."/>
            <person name="Winkler M.E."/>
        </authorList>
    </citation>
    <scope>NUCLEOTIDE SEQUENCE</scope>
</reference>
<feature type="non-terminal residue" evidence="2">
    <location>
        <position position="118"/>
    </location>
</feature>
<feature type="transmembrane region" description="Helical" evidence="1">
    <location>
        <begin position="40"/>
        <end position="57"/>
    </location>
</feature>